<evidence type="ECO:0000313" key="2">
    <source>
        <dbReference type="EMBL" id="OXA42161.1"/>
    </source>
</evidence>
<sequence>MGLLSQASKPIWACRVVQYFFGKHYPFPYQLPYEFVYDKGILHVRCVPMKYSVLNFIPPLISFVGVAMCAAGIYILHIQSDNILENVGFWIWVSLIIVHALSIYGYLLLILDPNQICFKLWEYLVFCERHARHELQIQCGREACKLLKSTSLSIVSSVTCLTAVSGYICIPIFMLFFMLTTEVDPTFYVLEHIFFKLIGLTNRYFVRFLLFLICFTFNILATYHKAQMVLFGFSALLYVLQCGYKLLKIATLLAARHPVINEIYVLIMWFK</sequence>
<name>A0A226DBY9_FOLCA</name>
<keyword evidence="1" id="KW-0812">Transmembrane</keyword>
<feature type="transmembrane region" description="Helical" evidence="1">
    <location>
        <begin position="89"/>
        <end position="111"/>
    </location>
</feature>
<gene>
    <name evidence="2" type="ORF">Fcan01_23220</name>
</gene>
<keyword evidence="1" id="KW-0472">Membrane</keyword>
<dbReference type="AlphaFoldDB" id="A0A226DBY9"/>
<feature type="transmembrane region" description="Helical" evidence="1">
    <location>
        <begin position="53"/>
        <end position="77"/>
    </location>
</feature>
<keyword evidence="1" id="KW-1133">Transmembrane helix</keyword>
<dbReference type="EMBL" id="LNIX01000027">
    <property type="protein sequence ID" value="OXA42161.1"/>
    <property type="molecule type" value="Genomic_DNA"/>
</dbReference>
<feature type="transmembrane region" description="Helical" evidence="1">
    <location>
        <begin position="228"/>
        <end position="247"/>
    </location>
</feature>
<keyword evidence="3" id="KW-1185">Reference proteome</keyword>
<reference evidence="2 3" key="1">
    <citation type="submission" date="2015-12" db="EMBL/GenBank/DDBJ databases">
        <title>The genome of Folsomia candida.</title>
        <authorList>
            <person name="Faddeeva A."/>
            <person name="Derks M.F."/>
            <person name="Anvar Y."/>
            <person name="Smit S."/>
            <person name="Van Straalen N."/>
            <person name="Roelofs D."/>
        </authorList>
    </citation>
    <scope>NUCLEOTIDE SEQUENCE [LARGE SCALE GENOMIC DNA]</scope>
    <source>
        <strain evidence="2 3">VU population</strain>
        <tissue evidence="2">Whole body</tissue>
    </source>
</reference>
<evidence type="ECO:0000256" key="1">
    <source>
        <dbReference type="SAM" id="Phobius"/>
    </source>
</evidence>
<evidence type="ECO:0000313" key="3">
    <source>
        <dbReference type="Proteomes" id="UP000198287"/>
    </source>
</evidence>
<feature type="transmembrane region" description="Helical" evidence="1">
    <location>
        <begin position="154"/>
        <end position="179"/>
    </location>
</feature>
<comment type="caution">
    <text evidence="2">The sequence shown here is derived from an EMBL/GenBank/DDBJ whole genome shotgun (WGS) entry which is preliminary data.</text>
</comment>
<dbReference type="Proteomes" id="UP000198287">
    <property type="component" value="Unassembled WGS sequence"/>
</dbReference>
<proteinExistence type="predicted"/>
<organism evidence="2 3">
    <name type="scientific">Folsomia candida</name>
    <name type="common">Springtail</name>
    <dbReference type="NCBI Taxonomy" id="158441"/>
    <lineage>
        <taxon>Eukaryota</taxon>
        <taxon>Metazoa</taxon>
        <taxon>Ecdysozoa</taxon>
        <taxon>Arthropoda</taxon>
        <taxon>Hexapoda</taxon>
        <taxon>Collembola</taxon>
        <taxon>Entomobryomorpha</taxon>
        <taxon>Isotomoidea</taxon>
        <taxon>Isotomidae</taxon>
        <taxon>Proisotominae</taxon>
        <taxon>Folsomia</taxon>
    </lineage>
</organism>
<accession>A0A226DBY9</accession>
<feature type="transmembrane region" description="Helical" evidence="1">
    <location>
        <begin position="204"/>
        <end position="221"/>
    </location>
</feature>
<protein>
    <submittedName>
        <fullName evidence="2">Uncharacterized protein</fullName>
    </submittedName>
</protein>